<evidence type="ECO:0000313" key="12">
    <source>
        <dbReference type="RefSeq" id="XP_012244037.1"/>
    </source>
</evidence>
<dbReference type="PANTHER" id="PTHR21351">
    <property type="entry name" value="BARDET-BIEDL SYNDROME PROTEIN 5"/>
    <property type="match status" value="1"/>
</dbReference>
<comment type="subcellular location">
    <subcellularLocation>
        <location evidence="1">Cell projection</location>
        <location evidence="1">Cilium membrane</location>
    </subcellularLocation>
    <subcellularLocation>
        <location evidence="2">Cytoplasm</location>
        <location evidence="2">Cytoskeleton</location>
        <location evidence="2">Microtubule organizing center</location>
        <location evidence="2">Centrosome</location>
        <location evidence="2">Centriolar satellite</location>
    </subcellularLocation>
</comment>
<keyword evidence="4" id="KW-1003">Cell membrane</keyword>
<evidence type="ECO:0000256" key="3">
    <source>
        <dbReference type="ARBA" id="ARBA00005822"/>
    </source>
</evidence>
<dbReference type="Pfam" id="PF07289">
    <property type="entry name" value="BBL5"/>
    <property type="match status" value="1"/>
</dbReference>
<evidence type="ECO:0000256" key="4">
    <source>
        <dbReference type="ARBA" id="ARBA00022475"/>
    </source>
</evidence>
<dbReference type="CTD" id="129880"/>
<keyword evidence="7" id="KW-0472">Membrane</keyword>
<dbReference type="InterPro" id="IPR030804">
    <property type="entry name" value="BBS5/fem-3"/>
</dbReference>
<dbReference type="GO" id="GO:0060271">
    <property type="term" value="P:cilium assembly"/>
    <property type="evidence" value="ECO:0007669"/>
    <property type="project" value="TreeGrafter"/>
</dbReference>
<evidence type="ECO:0000313" key="11">
    <source>
        <dbReference type="Proteomes" id="UP000515180"/>
    </source>
</evidence>
<keyword evidence="11" id="KW-1185">Reference proteome</keyword>
<dbReference type="InterPro" id="IPR014003">
    <property type="entry name" value="BBS5_PH"/>
</dbReference>
<dbReference type="GeneID" id="100748177"/>
<dbReference type="RefSeq" id="XP_012244037.1">
    <property type="nucleotide sequence ID" value="XM_012388614.3"/>
</dbReference>
<dbReference type="AlphaFoldDB" id="A0A6P3UZ05"/>
<evidence type="ECO:0000256" key="7">
    <source>
        <dbReference type="ARBA" id="ARBA00023136"/>
    </source>
</evidence>
<keyword evidence="5" id="KW-0963">Cytoplasm</keyword>
<dbReference type="PANTHER" id="PTHR21351:SF0">
    <property type="entry name" value="BARDET-BIEDL SYNDROME 5 PROTEIN"/>
    <property type="match status" value="1"/>
</dbReference>
<keyword evidence="6" id="KW-0969">Cilium</keyword>
<evidence type="ECO:0000256" key="6">
    <source>
        <dbReference type="ARBA" id="ARBA00023069"/>
    </source>
</evidence>
<evidence type="ECO:0000256" key="2">
    <source>
        <dbReference type="ARBA" id="ARBA00004607"/>
    </source>
</evidence>
<dbReference type="GO" id="GO:0060170">
    <property type="term" value="C:ciliary membrane"/>
    <property type="evidence" value="ECO:0007669"/>
    <property type="project" value="UniProtKB-SubCell"/>
</dbReference>
<dbReference type="GO" id="GO:0032266">
    <property type="term" value="F:phosphatidylinositol-3-phosphate binding"/>
    <property type="evidence" value="ECO:0007669"/>
    <property type="project" value="TreeGrafter"/>
</dbReference>
<evidence type="ECO:0000259" key="10">
    <source>
        <dbReference type="SMART" id="SM00683"/>
    </source>
</evidence>
<accession>A0A6P3UZ05</accession>
<dbReference type="GO" id="GO:0034464">
    <property type="term" value="C:BBSome"/>
    <property type="evidence" value="ECO:0007669"/>
    <property type="project" value="InterPro"/>
</dbReference>
<comment type="similarity">
    <text evidence="3">Belongs to the BBS5 family.</text>
</comment>
<sequence length="360" mass="41654">MYCMNMFIFHCKHMRLYNDNRKEAPQDSLVFYFKIIDIFCIHMQLRLGEFTVDKLDLIEDTKGNAGDTGKLIITNLRIIWHSSFLPKINLSIGYNTFITINTKTIHSLQGKHVQALHILASFRHCRYEFLFTNQDLKSTRHYTSVIGVYRAYVSSKIYREIKLRSGIINDKQLTLLPLETVHSTLQDIWNLSLEQGNVGTFIVTNIRLVWFADMNYQFNISIPYLIIANITVKNSKFGPTLVVTSTESSGGYILGFQVNPIQKLHTVHKEILMLLKAFEKSPIFGIDYTFEHEAPLQQLNVEQQSEIQDNQPEISNVFGYYFSEGSNQRKPSFSIYLGLAAEEPRETSTLQSLWELVRQT</sequence>
<keyword evidence="8" id="KW-0206">Cytoskeleton</keyword>
<dbReference type="SMART" id="SM00683">
    <property type="entry name" value="DM16"/>
    <property type="match status" value="2"/>
</dbReference>
<feature type="domain" description="BBSome complex member BBS5 PH" evidence="10">
    <location>
        <begin position="49"/>
        <end position="103"/>
    </location>
</feature>
<evidence type="ECO:0000256" key="1">
    <source>
        <dbReference type="ARBA" id="ARBA00004309"/>
    </source>
</evidence>
<name>A0A6P3UZ05_BOMIM</name>
<organism evidence="11 12">
    <name type="scientific">Bombus impatiens</name>
    <name type="common">Bumblebee</name>
    <dbReference type="NCBI Taxonomy" id="132113"/>
    <lineage>
        <taxon>Eukaryota</taxon>
        <taxon>Metazoa</taxon>
        <taxon>Ecdysozoa</taxon>
        <taxon>Arthropoda</taxon>
        <taxon>Hexapoda</taxon>
        <taxon>Insecta</taxon>
        <taxon>Pterygota</taxon>
        <taxon>Neoptera</taxon>
        <taxon>Endopterygota</taxon>
        <taxon>Hymenoptera</taxon>
        <taxon>Apocrita</taxon>
        <taxon>Aculeata</taxon>
        <taxon>Apoidea</taxon>
        <taxon>Anthophila</taxon>
        <taxon>Apidae</taxon>
        <taxon>Bombus</taxon>
        <taxon>Pyrobombus</taxon>
    </lineage>
</organism>
<evidence type="ECO:0000256" key="5">
    <source>
        <dbReference type="ARBA" id="ARBA00022490"/>
    </source>
</evidence>
<dbReference type="Proteomes" id="UP000515180">
    <property type="component" value="Unplaced"/>
</dbReference>
<dbReference type="GO" id="GO:0036064">
    <property type="term" value="C:ciliary basal body"/>
    <property type="evidence" value="ECO:0007669"/>
    <property type="project" value="TreeGrafter"/>
</dbReference>
<dbReference type="PIRSF" id="PIRSF010072">
    <property type="entry name" value="DUF1448"/>
    <property type="match status" value="1"/>
</dbReference>
<protein>
    <submittedName>
        <fullName evidence="12">Bardet-Biedl syndrome 5 protein homolog isoform X1</fullName>
    </submittedName>
</protein>
<evidence type="ECO:0000256" key="9">
    <source>
        <dbReference type="ARBA" id="ARBA00023273"/>
    </source>
</evidence>
<dbReference type="InterPro" id="IPR006606">
    <property type="entry name" value="BBL5"/>
</dbReference>
<dbReference type="GO" id="GO:0034451">
    <property type="term" value="C:centriolar satellite"/>
    <property type="evidence" value="ECO:0007669"/>
    <property type="project" value="UniProtKB-SubCell"/>
</dbReference>
<keyword evidence="9" id="KW-0966">Cell projection</keyword>
<gene>
    <name evidence="12" type="primary">LOC100748177</name>
</gene>
<feature type="domain" description="BBSome complex member BBS5 PH" evidence="10">
    <location>
        <begin position="179"/>
        <end position="233"/>
    </location>
</feature>
<evidence type="ECO:0000256" key="8">
    <source>
        <dbReference type="ARBA" id="ARBA00023212"/>
    </source>
</evidence>
<dbReference type="OrthoDB" id="10261999at2759"/>
<reference evidence="12" key="1">
    <citation type="submission" date="2025-08" db="UniProtKB">
        <authorList>
            <consortium name="RefSeq"/>
        </authorList>
    </citation>
    <scope>IDENTIFICATION</scope>
</reference>
<proteinExistence type="inferred from homology"/>